<feature type="coiled-coil region" evidence="1">
    <location>
        <begin position="343"/>
        <end position="377"/>
    </location>
</feature>
<sequence length="518" mass="56415">MSLRGPQAMASLDEAMRDIRREEDEISKRLARSGERVSKIRESEADLVRELAKMRLDPAIQSELQGHISNAESKARDMLKAHASELSATEKALAVIDDKLGALTAERAKALKTQTARQVELDRLAASIASDMESNKVYVEQRDSAVQLLDTANQSMAKTEQAETDREDKGRPYRDDPLFMYLWENGYGTKNYRANNLIRYLDGLVARRIGFAKARPNFAMLNEIPLRLREHAENQIAAAQASQSKVEALQMTAVDAAGGKPVRAQIAAAQQQIEAIDEKITAAEDERDATAKNLSLLAQGADPAFEQALSTLAASLLREDIQTLLAEARRTATGRDDTLVAQIDDARMRVKDEDNETREQRQRLKTLAARRRELEDIQWEFKKSRFDDPRSSFGEERLVGDLLNEFLRGGITAANYWDQWRRSQNFNQDSPWSGGGSRGPAGGSNSPWGERGGSTINWPNGSFGGGRGSGSSGTGGGWSRGGSMGGGFSRPRSGSSGGGFKTGGGSGKSGGFKTGGGV</sequence>
<protein>
    <submittedName>
        <fullName evidence="3">Uncharacterized protein</fullName>
    </submittedName>
</protein>
<organism evidence="3 4">
    <name type="scientific">Devosia rhodophyticola</name>
    <dbReference type="NCBI Taxonomy" id="3026423"/>
    <lineage>
        <taxon>Bacteria</taxon>
        <taxon>Pseudomonadati</taxon>
        <taxon>Pseudomonadota</taxon>
        <taxon>Alphaproteobacteria</taxon>
        <taxon>Hyphomicrobiales</taxon>
        <taxon>Devosiaceae</taxon>
        <taxon>Devosia</taxon>
    </lineage>
</organism>
<gene>
    <name evidence="3" type="ORF">PSQ90_04905</name>
</gene>
<feature type="compositionally biased region" description="Gly residues" evidence="2">
    <location>
        <begin position="433"/>
        <end position="442"/>
    </location>
</feature>
<evidence type="ECO:0000313" key="3">
    <source>
        <dbReference type="EMBL" id="WDR06794.1"/>
    </source>
</evidence>
<feature type="coiled-coil region" evidence="1">
    <location>
        <begin position="266"/>
        <end position="293"/>
    </location>
</feature>
<evidence type="ECO:0000313" key="4">
    <source>
        <dbReference type="Proteomes" id="UP001222118"/>
    </source>
</evidence>
<evidence type="ECO:0000256" key="1">
    <source>
        <dbReference type="SAM" id="Coils"/>
    </source>
</evidence>
<feature type="region of interest" description="Disordered" evidence="2">
    <location>
        <begin position="427"/>
        <end position="518"/>
    </location>
</feature>
<keyword evidence="1" id="KW-0175">Coiled coil</keyword>
<evidence type="ECO:0000256" key="2">
    <source>
        <dbReference type="SAM" id="MobiDB-lite"/>
    </source>
</evidence>
<feature type="compositionally biased region" description="Gly residues" evidence="2">
    <location>
        <begin position="495"/>
        <end position="518"/>
    </location>
</feature>
<reference evidence="3 4" key="1">
    <citation type="submission" date="2023-02" db="EMBL/GenBank/DDBJ databases">
        <title>Devosia chondri sp. nov., isolated from the phycosphere of marine algae.</title>
        <authorList>
            <person name="Kim J.M."/>
            <person name="Lee J.K."/>
            <person name="Choi B.J."/>
            <person name="Bayburt H."/>
            <person name="Jeon C.O."/>
        </authorList>
    </citation>
    <scope>NUCLEOTIDE SEQUENCE [LARGE SCALE GENOMIC DNA]</scope>
    <source>
        <strain evidence="3 4">G2-5</strain>
    </source>
</reference>
<dbReference type="Proteomes" id="UP001222118">
    <property type="component" value="Chromosome"/>
</dbReference>
<dbReference type="RefSeq" id="WP_282212307.1">
    <property type="nucleotide sequence ID" value="NZ_CP118247.1"/>
</dbReference>
<name>A0ABY7YZM4_9HYPH</name>
<feature type="compositionally biased region" description="Gly residues" evidence="2">
    <location>
        <begin position="462"/>
        <end position="488"/>
    </location>
</feature>
<keyword evidence="4" id="KW-1185">Reference proteome</keyword>
<dbReference type="EMBL" id="CP118247">
    <property type="protein sequence ID" value="WDR06794.1"/>
    <property type="molecule type" value="Genomic_DNA"/>
</dbReference>
<accession>A0ABY7YZM4</accession>
<proteinExistence type="predicted"/>